<evidence type="ECO:0000313" key="1">
    <source>
        <dbReference type="EMBL" id="MBB3161191.1"/>
    </source>
</evidence>
<reference evidence="1 4" key="2">
    <citation type="submission" date="2020-08" db="EMBL/GenBank/DDBJ databases">
        <title>Genomic Encyclopedia of Type Strains, Phase III (KMG-III): the genomes of soil and plant-associated and newly described type strains.</title>
        <authorList>
            <person name="Whitman W."/>
        </authorList>
    </citation>
    <scope>NUCLEOTIDE SEQUENCE [LARGE SCALE GENOMIC DNA]</scope>
    <source>
        <strain evidence="1 4">CECT 8280</strain>
    </source>
</reference>
<dbReference type="EMBL" id="JACHXX010000002">
    <property type="protein sequence ID" value="MBB3161191.1"/>
    <property type="molecule type" value="Genomic_DNA"/>
</dbReference>
<dbReference type="Proteomes" id="UP000542811">
    <property type="component" value="Unassembled WGS sequence"/>
</dbReference>
<evidence type="ECO:0000313" key="4">
    <source>
        <dbReference type="Proteomes" id="UP000542811"/>
    </source>
</evidence>
<organism evidence="2 3">
    <name type="scientific">Rhizobium laguerreae</name>
    <dbReference type="NCBI Taxonomy" id="1076926"/>
    <lineage>
        <taxon>Bacteria</taxon>
        <taxon>Pseudomonadati</taxon>
        <taxon>Pseudomonadota</taxon>
        <taxon>Alphaproteobacteria</taxon>
        <taxon>Hyphomicrobiales</taxon>
        <taxon>Rhizobiaceae</taxon>
        <taxon>Rhizobium/Agrobacterium group</taxon>
        <taxon>Rhizobium</taxon>
    </lineage>
</organism>
<keyword evidence="4" id="KW-1185">Reference proteome</keyword>
<proteinExistence type="predicted"/>
<comment type="caution">
    <text evidence="2">The sequence shown here is derived from an EMBL/GenBank/DDBJ whole genome shotgun (WGS) entry which is preliminary data.</text>
</comment>
<name>A0AAX2QGV1_9HYPH</name>
<evidence type="ECO:0000313" key="2">
    <source>
        <dbReference type="EMBL" id="TCU19831.1"/>
    </source>
</evidence>
<reference evidence="2 3" key="1">
    <citation type="submission" date="2019-03" db="EMBL/GenBank/DDBJ databases">
        <title>Genomic Encyclopedia of Type Strains, Phase IV (KMG-V): Genome sequencing to study the core and pangenomes of soil and plant-associated prokaryotes.</title>
        <authorList>
            <person name="Whitman W."/>
        </authorList>
    </citation>
    <scope>NUCLEOTIDE SEQUENCE [LARGE SCALE GENOMIC DNA]</scope>
    <source>
        <strain evidence="2 3">FB403</strain>
    </source>
</reference>
<gene>
    <name evidence="2" type="ORF">EV131_112147</name>
    <name evidence="1" type="ORF">FHS25_001640</name>
</gene>
<protein>
    <submittedName>
        <fullName evidence="2">Uncharacterized protein</fullName>
    </submittedName>
</protein>
<dbReference type="EMBL" id="SMBI01000012">
    <property type="protein sequence ID" value="TCU19831.1"/>
    <property type="molecule type" value="Genomic_DNA"/>
</dbReference>
<dbReference type="Proteomes" id="UP000295021">
    <property type="component" value="Unassembled WGS sequence"/>
</dbReference>
<sequence>MIMQVIRNNKFTPDVLRPNVFKNAAIAFAVPAHTWVTIVRPEAKDGKWPDC</sequence>
<accession>A0AAX2QGV1</accession>
<evidence type="ECO:0000313" key="3">
    <source>
        <dbReference type="Proteomes" id="UP000295021"/>
    </source>
</evidence>
<dbReference type="AlphaFoldDB" id="A0AAX2QGV1"/>